<sequence length="227" mass="24721">MTASDALILLILSTVSALCSVSINCMLTLSCMIQDSFSEVNYWSKSLPDPEIGSTNIYCDCGEGLVVGLDTNDDFYINVQVFTIAGMGPLSEEGDGGTYIFLVCSAADLPRVRAGDLFSWKLRVCVLAECHHWAVGGASRRIQASVVAPCGQHPHRQRHCDPRRVDLRRDPGPAEGRGLLAQGPGLQRCGRRQEKSHCLLHARRASENQSGNVRTDEQITSTGTVFQ</sequence>
<proteinExistence type="predicted"/>
<keyword evidence="4" id="KW-1185">Reference proteome</keyword>
<accession>A0AAE0ZN48</accession>
<evidence type="ECO:0000256" key="2">
    <source>
        <dbReference type="SAM" id="SignalP"/>
    </source>
</evidence>
<feature type="region of interest" description="Disordered" evidence="1">
    <location>
        <begin position="153"/>
        <end position="185"/>
    </location>
</feature>
<protein>
    <submittedName>
        <fullName evidence="3">Uncharacterized protein</fullName>
    </submittedName>
</protein>
<evidence type="ECO:0000313" key="3">
    <source>
        <dbReference type="EMBL" id="KAK3772494.1"/>
    </source>
</evidence>
<feature type="signal peptide" evidence="2">
    <location>
        <begin position="1"/>
        <end position="17"/>
    </location>
</feature>
<dbReference type="EMBL" id="JAWDGP010003622">
    <property type="protein sequence ID" value="KAK3772494.1"/>
    <property type="molecule type" value="Genomic_DNA"/>
</dbReference>
<feature type="chain" id="PRO_5041942527" evidence="2">
    <location>
        <begin position="18"/>
        <end position="227"/>
    </location>
</feature>
<dbReference type="AlphaFoldDB" id="A0AAE0ZN48"/>
<feature type="region of interest" description="Disordered" evidence="1">
    <location>
        <begin position="205"/>
        <end position="227"/>
    </location>
</feature>
<keyword evidence="2" id="KW-0732">Signal</keyword>
<feature type="compositionally biased region" description="Basic and acidic residues" evidence="1">
    <location>
        <begin position="159"/>
        <end position="172"/>
    </location>
</feature>
<dbReference type="Proteomes" id="UP001283361">
    <property type="component" value="Unassembled WGS sequence"/>
</dbReference>
<name>A0AAE0ZN48_9GAST</name>
<comment type="caution">
    <text evidence="3">The sequence shown here is derived from an EMBL/GenBank/DDBJ whole genome shotgun (WGS) entry which is preliminary data.</text>
</comment>
<feature type="compositionally biased region" description="Polar residues" evidence="1">
    <location>
        <begin position="207"/>
        <end position="227"/>
    </location>
</feature>
<gene>
    <name evidence="3" type="ORF">RRG08_043709</name>
</gene>
<organism evidence="3 4">
    <name type="scientific">Elysia crispata</name>
    <name type="common">lettuce slug</name>
    <dbReference type="NCBI Taxonomy" id="231223"/>
    <lineage>
        <taxon>Eukaryota</taxon>
        <taxon>Metazoa</taxon>
        <taxon>Spiralia</taxon>
        <taxon>Lophotrochozoa</taxon>
        <taxon>Mollusca</taxon>
        <taxon>Gastropoda</taxon>
        <taxon>Heterobranchia</taxon>
        <taxon>Euthyneura</taxon>
        <taxon>Panpulmonata</taxon>
        <taxon>Sacoglossa</taxon>
        <taxon>Placobranchoidea</taxon>
        <taxon>Plakobranchidae</taxon>
        <taxon>Elysia</taxon>
    </lineage>
</organism>
<reference evidence="3" key="1">
    <citation type="journal article" date="2023" name="G3 (Bethesda)">
        <title>A reference genome for the long-term kleptoplast-retaining sea slug Elysia crispata morphotype clarki.</title>
        <authorList>
            <person name="Eastman K.E."/>
            <person name="Pendleton A.L."/>
            <person name="Shaikh M.A."/>
            <person name="Suttiyut T."/>
            <person name="Ogas R."/>
            <person name="Tomko P."/>
            <person name="Gavelis G."/>
            <person name="Widhalm J.R."/>
            <person name="Wisecaver J.H."/>
        </authorList>
    </citation>
    <scope>NUCLEOTIDE SEQUENCE</scope>
    <source>
        <strain evidence="3">ECLA1</strain>
    </source>
</reference>
<evidence type="ECO:0000313" key="4">
    <source>
        <dbReference type="Proteomes" id="UP001283361"/>
    </source>
</evidence>
<evidence type="ECO:0000256" key="1">
    <source>
        <dbReference type="SAM" id="MobiDB-lite"/>
    </source>
</evidence>